<sequence length="136" mass="14325">MHTTLLLLLLVPAFSFAQNVSCPQPSCPQTGQITSQLNSLLNGLQSLNSTALSFQQLSPCDRTDCSGQGNCLGFKQLKLCLCDQGFLGASCEQIACTSASSCNSNGLCLGSTTSFFCLCNLGFMGQTCNQTFSIGK</sequence>
<accession>A0A8R1YVK5</accession>
<dbReference type="OrthoDB" id="10040561at2759"/>
<dbReference type="PROSITE" id="PS00022">
    <property type="entry name" value="EGF_1"/>
    <property type="match status" value="1"/>
</dbReference>
<organism evidence="2 3">
    <name type="scientific">Pristionchus pacificus</name>
    <name type="common">Parasitic nematode worm</name>
    <dbReference type="NCBI Taxonomy" id="54126"/>
    <lineage>
        <taxon>Eukaryota</taxon>
        <taxon>Metazoa</taxon>
        <taxon>Ecdysozoa</taxon>
        <taxon>Nematoda</taxon>
        <taxon>Chromadorea</taxon>
        <taxon>Rhabditida</taxon>
        <taxon>Rhabditina</taxon>
        <taxon>Diplogasteromorpha</taxon>
        <taxon>Diplogasteroidea</taxon>
        <taxon>Neodiplogasteridae</taxon>
        <taxon>Pristionchus</taxon>
    </lineage>
</organism>
<accession>A0A2A6C5A7</accession>
<evidence type="ECO:0000313" key="3">
    <source>
        <dbReference type="Proteomes" id="UP000005239"/>
    </source>
</evidence>
<dbReference type="SMART" id="SM00181">
    <property type="entry name" value="EGF"/>
    <property type="match status" value="2"/>
</dbReference>
<evidence type="ECO:0000256" key="1">
    <source>
        <dbReference type="PROSITE-ProRule" id="PRU00076"/>
    </source>
</evidence>
<evidence type="ECO:0000313" key="2">
    <source>
        <dbReference type="EnsemblMetazoa" id="PPA34680.1"/>
    </source>
</evidence>
<feature type="disulfide bond" evidence="1">
    <location>
        <begin position="119"/>
        <end position="128"/>
    </location>
</feature>
<gene>
    <name evidence="2" type="primary">WBGene00273049</name>
</gene>
<dbReference type="PROSITE" id="PS50026">
    <property type="entry name" value="EGF_3"/>
    <property type="match status" value="1"/>
</dbReference>
<dbReference type="AlphaFoldDB" id="A0A2A6C5A7"/>
<dbReference type="Gene3D" id="2.10.25.10">
    <property type="entry name" value="Laminin"/>
    <property type="match status" value="1"/>
</dbReference>
<comment type="caution">
    <text evidence="1">Lacks conserved residue(s) required for the propagation of feature annotation.</text>
</comment>
<dbReference type="EnsemblMetazoa" id="PPA34680.1">
    <property type="protein sequence ID" value="PPA34680.1"/>
    <property type="gene ID" value="WBGene00273049"/>
</dbReference>
<keyword evidence="3" id="KW-1185">Reference proteome</keyword>
<dbReference type="InterPro" id="IPR000742">
    <property type="entry name" value="EGF"/>
</dbReference>
<reference evidence="3" key="1">
    <citation type="journal article" date="2008" name="Nat. Genet.">
        <title>The Pristionchus pacificus genome provides a unique perspective on nematode lifestyle and parasitism.</title>
        <authorList>
            <person name="Dieterich C."/>
            <person name="Clifton S.W."/>
            <person name="Schuster L.N."/>
            <person name="Chinwalla A."/>
            <person name="Delehaunty K."/>
            <person name="Dinkelacker I."/>
            <person name="Fulton L."/>
            <person name="Fulton R."/>
            <person name="Godfrey J."/>
            <person name="Minx P."/>
            <person name="Mitreva M."/>
            <person name="Roeseler W."/>
            <person name="Tian H."/>
            <person name="Witte H."/>
            <person name="Yang S.P."/>
            <person name="Wilson R.K."/>
            <person name="Sommer R.J."/>
        </authorList>
    </citation>
    <scope>NUCLEOTIDE SEQUENCE [LARGE SCALE GENOMIC DNA]</scope>
    <source>
        <strain evidence="3">PS312</strain>
    </source>
</reference>
<dbReference type="Proteomes" id="UP000005239">
    <property type="component" value="Unassembled WGS sequence"/>
</dbReference>
<reference evidence="2" key="2">
    <citation type="submission" date="2022-06" db="UniProtKB">
        <authorList>
            <consortium name="EnsemblMetazoa"/>
        </authorList>
    </citation>
    <scope>IDENTIFICATION</scope>
    <source>
        <strain evidence="2">PS312</strain>
    </source>
</reference>
<protein>
    <submittedName>
        <fullName evidence="2">EGF-like domain-containing protein</fullName>
    </submittedName>
</protein>
<proteinExistence type="predicted"/>
<name>A0A2A6C5A7_PRIPA</name>
<dbReference type="PROSITE" id="PS01186">
    <property type="entry name" value="EGF_2"/>
    <property type="match status" value="1"/>
</dbReference>
<keyword evidence="1" id="KW-0245">EGF-like domain</keyword>
<dbReference type="SUPFAM" id="SSF57196">
    <property type="entry name" value="EGF/Laminin"/>
    <property type="match status" value="2"/>
</dbReference>
<keyword evidence="1" id="KW-1015">Disulfide bond</keyword>